<keyword evidence="1" id="KW-0812">Transmembrane</keyword>
<feature type="transmembrane region" description="Helical" evidence="1">
    <location>
        <begin position="30"/>
        <end position="48"/>
    </location>
</feature>
<accession>A0AAD3SME7</accession>
<protein>
    <submittedName>
        <fullName evidence="2">Uncharacterized protein</fullName>
    </submittedName>
</protein>
<evidence type="ECO:0000313" key="2">
    <source>
        <dbReference type="EMBL" id="GMH13375.1"/>
    </source>
</evidence>
<name>A0AAD3SME7_NEPGR</name>
<keyword evidence="1" id="KW-1133">Transmembrane helix</keyword>
<keyword evidence="1" id="KW-0472">Membrane</keyword>
<reference evidence="2" key="1">
    <citation type="submission" date="2023-05" db="EMBL/GenBank/DDBJ databases">
        <title>Nepenthes gracilis genome sequencing.</title>
        <authorList>
            <person name="Fukushima K."/>
        </authorList>
    </citation>
    <scope>NUCLEOTIDE SEQUENCE</scope>
    <source>
        <strain evidence="2">SING2019-196</strain>
    </source>
</reference>
<gene>
    <name evidence="2" type="ORF">Nepgr_015216</name>
</gene>
<comment type="caution">
    <text evidence="2">The sequence shown here is derived from an EMBL/GenBank/DDBJ whole genome shotgun (WGS) entry which is preliminary data.</text>
</comment>
<sequence length="117" mass="13118">MGSFFFSAFLFFLFWGRGFLFTLEFLYLNFLLILIVISYSLLFGGKIMRVGKFLVVKMLEIFHRKNKFTRLKVLVCGDFHISYEVESATCLGLMEGVGGDASSAGNLSAVEASTITN</sequence>
<dbReference type="AlphaFoldDB" id="A0AAD3SME7"/>
<organism evidence="2 3">
    <name type="scientific">Nepenthes gracilis</name>
    <name type="common">Slender pitcher plant</name>
    <dbReference type="NCBI Taxonomy" id="150966"/>
    <lineage>
        <taxon>Eukaryota</taxon>
        <taxon>Viridiplantae</taxon>
        <taxon>Streptophyta</taxon>
        <taxon>Embryophyta</taxon>
        <taxon>Tracheophyta</taxon>
        <taxon>Spermatophyta</taxon>
        <taxon>Magnoliopsida</taxon>
        <taxon>eudicotyledons</taxon>
        <taxon>Gunneridae</taxon>
        <taxon>Pentapetalae</taxon>
        <taxon>Caryophyllales</taxon>
        <taxon>Nepenthaceae</taxon>
        <taxon>Nepenthes</taxon>
    </lineage>
</organism>
<dbReference type="Proteomes" id="UP001279734">
    <property type="component" value="Unassembled WGS sequence"/>
</dbReference>
<evidence type="ECO:0000313" key="3">
    <source>
        <dbReference type="Proteomes" id="UP001279734"/>
    </source>
</evidence>
<dbReference type="EMBL" id="BSYO01000012">
    <property type="protein sequence ID" value="GMH13375.1"/>
    <property type="molecule type" value="Genomic_DNA"/>
</dbReference>
<proteinExistence type="predicted"/>
<keyword evidence="3" id="KW-1185">Reference proteome</keyword>
<evidence type="ECO:0000256" key="1">
    <source>
        <dbReference type="SAM" id="Phobius"/>
    </source>
</evidence>